<feature type="region of interest" description="Disordered" evidence="1">
    <location>
        <begin position="51"/>
        <end position="89"/>
    </location>
</feature>
<name>V9IF64_APICE</name>
<feature type="compositionally biased region" description="Low complexity" evidence="1">
    <location>
        <begin position="263"/>
        <end position="286"/>
    </location>
</feature>
<reference evidence="2" key="1">
    <citation type="submission" date="2011-11" db="EMBL/GenBank/DDBJ databases">
        <title>Decoding the brain transcriptome of the Eastern honeybee (Apis cerana) based on pyrosequencing.</title>
        <authorList>
            <person name="Sun L."/>
            <person name="Zheng H."/>
            <person name="Wang Y."/>
            <person name="Xie X."/>
            <person name="Zhu Y."/>
            <person name="Gu W."/>
            <person name="Wang S."/>
        </authorList>
    </citation>
    <scope>NUCLEOTIDE SEQUENCE</scope>
    <source>
        <tissue evidence="2">Brain</tissue>
    </source>
</reference>
<feature type="compositionally biased region" description="Low complexity" evidence="1">
    <location>
        <begin position="610"/>
        <end position="620"/>
    </location>
</feature>
<organism evidence="2">
    <name type="scientific">Apis cerana</name>
    <name type="common">Indian honeybee</name>
    <dbReference type="NCBI Taxonomy" id="7461"/>
    <lineage>
        <taxon>Eukaryota</taxon>
        <taxon>Metazoa</taxon>
        <taxon>Ecdysozoa</taxon>
        <taxon>Arthropoda</taxon>
        <taxon>Hexapoda</taxon>
        <taxon>Insecta</taxon>
        <taxon>Pterygota</taxon>
        <taxon>Neoptera</taxon>
        <taxon>Endopterygota</taxon>
        <taxon>Hymenoptera</taxon>
        <taxon>Apocrita</taxon>
        <taxon>Aculeata</taxon>
        <taxon>Apoidea</taxon>
        <taxon>Anthophila</taxon>
        <taxon>Apidae</taxon>
        <taxon>Apis</taxon>
    </lineage>
</organism>
<gene>
    <name evidence="2" type="ORF">ACCB02023</name>
</gene>
<feature type="compositionally biased region" description="Polar residues" evidence="1">
    <location>
        <begin position="253"/>
        <end position="262"/>
    </location>
</feature>
<feature type="compositionally biased region" description="Low complexity" evidence="1">
    <location>
        <begin position="324"/>
        <end position="369"/>
    </location>
</feature>
<feature type="compositionally biased region" description="Polar residues" evidence="1">
    <location>
        <begin position="231"/>
        <end position="242"/>
    </location>
</feature>
<evidence type="ECO:0000313" key="2">
    <source>
        <dbReference type="EMBL" id="AEY59312.1"/>
    </source>
</evidence>
<accession>V9IF64</accession>
<feature type="compositionally biased region" description="Low complexity" evidence="1">
    <location>
        <begin position="299"/>
        <end position="314"/>
    </location>
</feature>
<dbReference type="AlphaFoldDB" id="V9IF64"/>
<protein>
    <submittedName>
        <fullName evidence="2">Uncharacterized protein</fullName>
    </submittedName>
</protein>
<feature type="region of interest" description="Disordered" evidence="1">
    <location>
        <begin position="231"/>
        <end position="459"/>
    </location>
</feature>
<proteinExistence type="evidence at transcript level"/>
<dbReference type="EMBL" id="JR040813">
    <property type="protein sequence ID" value="AEY59312.1"/>
    <property type="molecule type" value="mRNA"/>
</dbReference>
<feature type="region of interest" description="Disordered" evidence="1">
    <location>
        <begin position="108"/>
        <end position="152"/>
    </location>
</feature>
<feature type="region of interest" description="Disordered" evidence="1">
    <location>
        <begin position="600"/>
        <end position="620"/>
    </location>
</feature>
<feature type="compositionally biased region" description="Low complexity" evidence="1">
    <location>
        <begin position="377"/>
        <end position="401"/>
    </location>
</feature>
<feature type="compositionally biased region" description="Low complexity" evidence="1">
    <location>
        <begin position="409"/>
        <end position="444"/>
    </location>
</feature>
<feature type="compositionally biased region" description="Basic residues" evidence="1">
    <location>
        <begin position="450"/>
        <end position="459"/>
    </location>
</feature>
<sequence length="743" mass="80432">MCNSETSKLVPDLSSPKQEEIEKFKTVGQDVNSYRQVDGISERLMLKSSKEELTRPKIETCCATSTDNRKESSVISNLASPETGPLTPQEKILPVIEQQETTVHLQTHSEELKQNSPESGKTTPHLDNPGSVKRTPPSQPDLPSMGVYTPDSTTNSVHSLHYGHCDLDVSQLGLESPTSIASDLASQNSVERPPSALPSMPASVTVPISVPMQITPATSAGVNISPQVQYTDCSMPQHTPPTHVNIHPMHQPHTPQSLQQPRTPQSHTPQSIQTQSPQPIPQSHTPQPLPQSHTPQPLSQSHTPQSIPTQSPQPMRQSHTPQPMQLSLTQQTQNQSMAHGQNQQQSQGQQQSAQQQSAHQQQQSQTQSHSNKRASGSQTTHRSRSTQQSSRSHRTTPPTSHAQVSSQGHTTSHTSHTTSHTSHTTVAHTTHVPPQYQQSSSMSVPPVPHPHPHSHTHAAHSHNMAVISQGNYMAVASQTFPTQNTYVIQHRSSRSGAPTPCTTATNFYIQTSAMPPHSHTPAPSLSASGNHQTTNSCSLAKLQQLTNGLEMIPPTPPPAMNLTPPPPIPHTMTPPQTSRQLPTPPQVPLGYAKNYYNVNTVPPTTPGPPSRSTSRSSANANMASLAQPYPSESLYRQTLDPGSTCPQMQSAASRVSPNVALNTNLMAQYGYRVAQPATGYMNQAAQLGGFMNQASQLPVGVVNVPAPYPQDPHQQNPAAVYTTYHGYINGGLMQPLNSSMRPR</sequence>
<evidence type="ECO:0000256" key="1">
    <source>
        <dbReference type="SAM" id="MobiDB-lite"/>
    </source>
</evidence>